<gene>
    <name evidence="1" type="ORF">K8G79_02070</name>
</gene>
<reference evidence="1 2" key="1">
    <citation type="journal article" date="2021" name="bioRxiv">
        <title>Unraveling nitrogen, sulfur and carbon metabolic pathways and microbial community transcriptional responses to substrate deprivation and toxicity stresses in a bioreactor mimicking anoxic brackish coastal sediment conditions.</title>
        <authorList>
            <person name="Martins P.D."/>
            <person name="Echeveste M.J."/>
            <person name="Arshad A."/>
            <person name="Kurth J."/>
            <person name="Ouboter H."/>
            <person name="Jetten M.S.M."/>
            <person name="Welte C.U."/>
        </authorList>
    </citation>
    <scope>NUCLEOTIDE SEQUENCE [LARGE SCALE GENOMIC DNA]</scope>
    <source>
        <strain evidence="1">MAG_38</strain>
    </source>
</reference>
<dbReference type="EMBL" id="JAIOIU010000029">
    <property type="protein sequence ID" value="MBZ0158929.1"/>
    <property type="molecule type" value="Genomic_DNA"/>
</dbReference>
<evidence type="ECO:0000313" key="1">
    <source>
        <dbReference type="EMBL" id="MBZ0158929.1"/>
    </source>
</evidence>
<proteinExistence type="predicted"/>
<dbReference type="Proteomes" id="UP001197609">
    <property type="component" value="Unassembled WGS sequence"/>
</dbReference>
<comment type="caution">
    <text evidence="1">The sequence shown here is derived from an EMBL/GenBank/DDBJ whole genome shotgun (WGS) entry which is preliminary data.</text>
</comment>
<evidence type="ECO:0000313" key="2">
    <source>
        <dbReference type="Proteomes" id="UP001197609"/>
    </source>
</evidence>
<name>A0AAJ1AGN3_9BACT</name>
<protein>
    <submittedName>
        <fullName evidence="1">Uncharacterized protein</fullName>
    </submittedName>
</protein>
<organism evidence="1 2">
    <name type="scientific">Candidatus Methylomirabilis tolerans</name>
    <dbReference type="NCBI Taxonomy" id="3123416"/>
    <lineage>
        <taxon>Bacteria</taxon>
        <taxon>Candidatus Methylomirabilota</taxon>
        <taxon>Candidatus Methylomirabilia</taxon>
        <taxon>Candidatus Methylomirabilales</taxon>
        <taxon>Candidatus Methylomirabilaceae</taxon>
        <taxon>Candidatus Methylomirabilis</taxon>
    </lineage>
</organism>
<accession>A0AAJ1AGN3</accession>
<sequence length="418" mass="47649">MRANNSQSKGWQQQGSHDDAPIRGAQRILHLLKKRGFRLREEDVRLQAEGPRRGLHLDLVMSWKHRSFAIEVKVANKLADWLFHWMAHSILALQAAQRLKGWEPVLAIYVESIDLRIVRRFKDQITLYAPGLWWLVADAHGSLIAHLPGGDEEEVRDLQGRQLLGPPRMSPQPSYASAKLSFGDLDQWLLKVLLFARSQAEGWGGPRGAIRNLAQLAKLSATAPPLVYRWAAAMERSGYLAKRMGRVPALTNLDALLGEWRGRYRISDNNPIPCRSVFGEHTDEAFRDEFLNRLRHLSDRVPPCALTAHQACRLYRLTHSEARSIHLYYTGEPSILMEALQLVPSDHPAASIVLLQPRHRRSIFGGIARIDEIPVCDILQVYLDLYHLPDRGREQADFLYERRLEPLIRSAVELQDGI</sequence>
<dbReference type="AlphaFoldDB" id="A0AAJ1AGN3"/>